<dbReference type="Proteomes" id="UP000029121">
    <property type="component" value="Unassembled WGS sequence"/>
</dbReference>
<accession>R0GJK6</accession>
<dbReference type="STRING" id="81985.R0GJK6"/>
<keyword evidence="1" id="KW-0472">Membrane</keyword>
<evidence type="ECO:0000313" key="3">
    <source>
        <dbReference type="Proteomes" id="UP000029121"/>
    </source>
</evidence>
<protein>
    <submittedName>
        <fullName evidence="2">Uncharacterized protein</fullName>
    </submittedName>
</protein>
<gene>
    <name evidence="2" type="ORF">CARUB_v10021198mg</name>
</gene>
<evidence type="ECO:0000313" key="2">
    <source>
        <dbReference type="EMBL" id="EOA35941.1"/>
    </source>
</evidence>
<feature type="non-terminal residue" evidence="2">
    <location>
        <position position="1"/>
    </location>
</feature>
<dbReference type="OrthoDB" id="663321at2759"/>
<name>R0GJK6_9BRAS</name>
<reference evidence="3" key="1">
    <citation type="journal article" date="2013" name="Nat. Genet.">
        <title>The Capsella rubella genome and the genomic consequences of rapid mating system evolution.</title>
        <authorList>
            <person name="Slotte T."/>
            <person name="Hazzouri K.M."/>
            <person name="Agren J.A."/>
            <person name="Koenig D."/>
            <person name="Maumus F."/>
            <person name="Guo Y.L."/>
            <person name="Steige K."/>
            <person name="Platts A.E."/>
            <person name="Escobar J.S."/>
            <person name="Newman L.K."/>
            <person name="Wang W."/>
            <person name="Mandakova T."/>
            <person name="Vello E."/>
            <person name="Smith L.M."/>
            <person name="Henz S.R."/>
            <person name="Steffen J."/>
            <person name="Takuno S."/>
            <person name="Brandvain Y."/>
            <person name="Coop G."/>
            <person name="Andolfatto P."/>
            <person name="Hu T.T."/>
            <person name="Blanchette M."/>
            <person name="Clark R.M."/>
            <person name="Quesneville H."/>
            <person name="Nordborg M."/>
            <person name="Gaut B.S."/>
            <person name="Lysak M.A."/>
            <person name="Jenkins J."/>
            <person name="Grimwood J."/>
            <person name="Chapman J."/>
            <person name="Prochnik S."/>
            <person name="Shu S."/>
            <person name="Rokhsar D."/>
            <person name="Schmutz J."/>
            <person name="Weigel D."/>
            <person name="Wright S.I."/>
        </authorList>
    </citation>
    <scope>NUCLEOTIDE SEQUENCE [LARGE SCALE GENOMIC DNA]</scope>
    <source>
        <strain evidence="3">cv. Monte Gargano</strain>
    </source>
</reference>
<evidence type="ECO:0000256" key="1">
    <source>
        <dbReference type="SAM" id="Phobius"/>
    </source>
</evidence>
<organism evidence="2 3">
    <name type="scientific">Capsella rubella</name>
    <dbReference type="NCBI Taxonomy" id="81985"/>
    <lineage>
        <taxon>Eukaryota</taxon>
        <taxon>Viridiplantae</taxon>
        <taxon>Streptophyta</taxon>
        <taxon>Embryophyta</taxon>
        <taxon>Tracheophyta</taxon>
        <taxon>Spermatophyta</taxon>
        <taxon>Magnoliopsida</taxon>
        <taxon>eudicotyledons</taxon>
        <taxon>Gunneridae</taxon>
        <taxon>Pentapetalae</taxon>
        <taxon>rosids</taxon>
        <taxon>malvids</taxon>
        <taxon>Brassicales</taxon>
        <taxon>Brassicaceae</taxon>
        <taxon>Camelineae</taxon>
        <taxon>Capsella</taxon>
    </lineage>
</organism>
<sequence>INTRLVKKPQNKNSYGEKNKTMKMLSQRLSFLIVMIFILSGLGFSSAGRKFPSMTTIEEFQRLSFEDKRKLSEVSAAERKKYDRIYGASARLVPKGPNPLHNK</sequence>
<proteinExistence type="predicted"/>
<keyword evidence="1" id="KW-0812">Transmembrane</keyword>
<keyword evidence="3" id="KW-1185">Reference proteome</keyword>
<dbReference type="AlphaFoldDB" id="R0GJK6"/>
<dbReference type="KEGG" id="crb:17896316"/>
<keyword evidence="1" id="KW-1133">Transmembrane helix</keyword>
<dbReference type="EMBL" id="KB870806">
    <property type="protein sequence ID" value="EOA35941.1"/>
    <property type="molecule type" value="Genomic_DNA"/>
</dbReference>
<feature type="transmembrane region" description="Helical" evidence="1">
    <location>
        <begin position="29"/>
        <end position="47"/>
    </location>
</feature>